<reference evidence="1 2" key="1">
    <citation type="journal article" date="2018" name="Biotechnol. Adv.">
        <title>Improved genomic resources and new bioinformatic workflow for the carcinogenic parasite Clonorchis sinensis: Biotechnological implications.</title>
        <authorList>
            <person name="Wang D."/>
            <person name="Korhonen P.K."/>
            <person name="Gasser R.B."/>
            <person name="Young N.D."/>
        </authorList>
    </citation>
    <scope>NUCLEOTIDE SEQUENCE [LARGE SCALE GENOMIC DNA]</scope>
    <source>
        <strain evidence="1">Cs-k2</strain>
    </source>
</reference>
<dbReference type="Gene3D" id="2.60.40.770">
    <property type="match status" value="1"/>
</dbReference>
<evidence type="ECO:0000313" key="1">
    <source>
        <dbReference type="EMBL" id="KAG5446742.1"/>
    </source>
</evidence>
<protein>
    <recommendedName>
        <fullName evidence="3">MD-2-related lipid-recognition domain-containing protein</fullName>
    </recommendedName>
</protein>
<dbReference type="SUPFAM" id="SSF81296">
    <property type="entry name" value="E set domains"/>
    <property type="match status" value="1"/>
</dbReference>
<proteinExistence type="predicted"/>
<dbReference type="InParanoid" id="A0A3R7JQU4"/>
<dbReference type="Proteomes" id="UP000286415">
    <property type="component" value="Unassembled WGS sequence"/>
</dbReference>
<sequence>MCEHPFYTGSTIAVKASSIERRTAKLCELVRGRGTTFRIGFQAGSPNHTEGYGVFKGIAAPLELGKPEICGNVHSNCPLQPGTTYIFVKTVQHPNTSGSSFLILRSTMSTPAEN</sequence>
<accession>A0A3R7JQU4</accession>
<dbReference type="AlphaFoldDB" id="A0A3R7JQU4"/>
<name>A0A3R7JQU4_CLOSI</name>
<reference evidence="1 2" key="2">
    <citation type="journal article" date="2021" name="Genomics">
        <title>High-quality reference genome for Clonorchis sinensis.</title>
        <authorList>
            <person name="Young N.D."/>
            <person name="Stroehlein A.J."/>
            <person name="Kinkar L."/>
            <person name="Wang T."/>
            <person name="Sohn W.M."/>
            <person name="Chang B.C.H."/>
            <person name="Kaur P."/>
            <person name="Weisz D."/>
            <person name="Dudchenko O."/>
            <person name="Aiden E.L."/>
            <person name="Korhonen P.K."/>
            <person name="Gasser R.B."/>
        </authorList>
    </citation>
    <scope>NUCLEOTIDE SEQUENCE [LARGE SCALE GENOMIC DNA]</scope>
    <source>
        <strain evidence="1">Cs-k2</strain>
    </source>
</reference>
<evidence type="ECO:0008006" key="3">
    <source>
        <dbReference type="Google" id="ProtNLM"/>
    </source>
</evidence>
<dbReference type="InterPro" id="IPR014756">
    <property type="entry name" value="Ig_E-set"/>
</dbReference>
<gene>
    <name evidence="1" type="ORF">CSKR_114199</name>
</gene>
<comment type="caution">
    <text evidence="1">The sequence shown here is derived from an EMBL/GenBank/DDBJ whole genome shotgun (WGS) entry which is preliminary data.</text>
</comment>
<dbReference type="EMBL" id="NIRI02000056">
    <property type="protein sequence ID" value="KAG5446742.1"/>
    <property type="molecule type" value="Genomic_DNA"/>
</dbReference>
<keyword evidence="2" id="KW-1185">Reference proteome</keyword>
<evidence type="ECO:0000313" key="2">
    <source>
        <dbReference type="Proteomes" id="UP000286415"/>
    </source>
</evidence>
<organism evidence="1 2">
    <name type="scientific">Clonorchis sinensis</name>
    <name type="common">Chinese liver fluke</name>
    <dbReference type="NCBI Taxonomy" id="79923"/>
    <lineage>
        <taxon>Eukaryota</taxon>
        <taxon>Metazoa</taxon>
        <taxon>Spiralia</taxon>
        <taxon>Lophotrochozoa</taxon>
        <taxon>Platyhelminthes</taxon>
        <taxon>Trematoda</taxon>
        <taxon>Digenea</taxon>
        <taxon>Opisthorchiida</taxon>
        <taxon>Opisthorchiata</taxon>
        <taxon>Opisthorchiidae</taxon>
        <taxon>Clonorchis</taxon>
    </lineage>
</organism>